<accession>A0AAN6NM43</accession>
<keyword evidence="1" id="KW-0732">Signal</keyword>
<reference evidence="2" key="1">
    <citation type="journal article" date="2023" name="Mol. Phylogenet. Evol.">
        <title>Genome-scale phylogeny and comparative genomics of the fungal order Sordariales.</title>
        <authorList>
            <person name="Hensen N."/>
            <person name="Bonometti L."/>
            <person name="Westerberg I."/>
            <person name="Brannstrom I.O."/>
            <person name="Guillou S."/>
            <person name="Cros-Aarteil S."/>
            <person name="Calhoun S."/>
            <person name="Haridas S."/>
            <person name="Kuo A."/>
            <person name="Mondo S."/>
            <person name="Pangilinan J."/>
            <person name="Riley R."/>
            <person name="LaButti K."/>
            <person name="Andreopoulos B."/>
            <person name="Lipzen A."/>
            <person name="Chen C."/>
            <person name="Yan M."/>
            <person name="Daum C."/>
            <person name="Ng V."/>
            <person name="Clum A."/>
            <person name="Steindorff A."/>
            <person name="Ohm R.A."/>
            <person name="Martin F."/>
            <person name="Silar P."/>
            <person name="Natvig D.O."/>
            <person name="Lalanne C."/>
            <person name="Gautier V."/>
            <person name="Ament-Velasquez S.L."/>
            <person name="Kruys A."/>
            <person name="Hutchinson M.I."/>
            <person name="Powell A.J."/>
            <person name="Barry K."/>
            <person name="Miller A.N."/>
            <person name="Grigoriev I.V."/>
            <person name="Debuchy R."/>
            <person name="Gladieux P."/>
            <person name="Hiltunen Thoren M."/>
            <person name="Johannesson H."/>
        </authorList>
    </citation>
    <scope>NUCLEOTIDE SEQUENCE</scope>
    <source>
        <strain evidence="2">CBS 626.80</strain>
    </source>
</reference>
<dbReference type="Proteomes" id="UP001303222">
    <property type="component" value="Unassembled WGS sequence"/>
</dbReference>
<name>A0AAN6NM43_9PEZI</name>
<sequence>MVNHRFLAFAGLAALALPFAAAAPTTTTTETLEVREVFSIEKWVDSIIANPDTALSPEQAIEAWTASTNGTSSSEALSKRAASCASMADQAYVPDAVVCVNKLASLGSQACVANAVAYFWTHGRARVVGVAGPVAKVSTTCQKVAQTAGKIMDQCTSGQFTGGQLLNVADSRMAVHLVLPI</sequence>
<proteinExistence type="predicted"/>
<protein>
    <recommendedName>
        <fullName evidence="4">Secreted protein</fullName>
    </recommendedName>
</protein>
<feature type="signal peptide" evidence="1">
    <location>
        <begin position="1"/>
        <end position="22"/>
    </location>
</feature>
<dbReference type="PANTHER" id="PTHR39603">
    <property type="entry name" value="CYANOVIRIN-N DOMAIN-CONTAINING PROTEIN"/>
    <property type="match status" value="1"/>
</dbReference>
<feature type="chain" id="PRO_5042856957" description="Secreted protein" evidence="1">
    <location>
        <begin position="23"/>
        <end position="181"/>
    </location>
</feature>
<comment type="caution">
    <text evidence="2">The sequence shown here is derived from an EMBL/GenBank/DDBJ whole genome shotgun (WGS) entry which is preliminary data.</text>
</comment>
<evidence type="ECO:0000313" key="3">
    <source>
        <dbReference type="Proteomes" id="UP001303222"/>
    </source>
</evidence>
<evidence type="ECO:0008006" key="4">
    <source>
        <dbReference type="Google" id="ProtNLM"/>
    </source>
</evidence>
<dbReference type="AlphaFoldDB" id="A0AAN6NM43"/>
<dbReference type="EMBL" id="MU859265">
    <property type="protein sequence ID" value="KAK3948400.1"/>
    <property type="molecule type" value="Genomic_DNA"/>
</dbReference>
<reference evidence="2" key="2">
    <citation type="submission" date="2023-06" db="EMBL/GenBank/DDBJ databases">
        <authorList>
            <consortium name="Lawrence Berkeley National Laboratory"/>
            <person name="Mondo S.J."/>
            <person name="Hensen N."/>
            <person name="Bonometti L."/>
            <person name="Westerberg I."/>
            <person name="Brannstrom I.O."/>
            <person name="Guillou S."/>
            <person name="Cros-Aarteil S."/>
            <person name="Calhoun S."/>
            <person name="Haridas S."/>
            <person name="Kuo A."/>
            <person name="Pangilinan J."/>
            <person name="Riley R."/>
            <person name="Labutti K."/>
            <person name="Andreopoulos B."/>
            <person name="Lipzen A."/>
            <person name="Chen C."/>
            <person name="Yanf M."/>
            <person name="Daum C."/>
            <person name="Ng V."/>
            <person name="Clum A."/>
            <person name="Steindorff A."/>
            <person name="Ohm R."/>
            <person name="Martin F."/>
            <person name="Silar P."/>
            <person name="Natvig D."/>
            <person name="Lalanne C."/>
            <person name="Gautier V."/>
            <person name="Ament-Velasquez S.L."/>
            <person name="Kruys A."/>
            <person name="Hutchinson M.I."/>
            <person name="Powell A.J."/>
            <person name="Barry K."/>
            <person name="Miller A.N."/>
            <person name="Grigoriev I.V."/>
            <person name="Debuchy R."/>
            <person name="Gladieux P."/>
            <person name="Thoren M.H."/>
            <person name="Johannesson H."/>
        </authorList>
    </citation>
    <scope>NUCLEOTIDE SEQUENCE</scope>
    <source>
        <strain evidence="2">CBS 626.80</strain>
    </source>
</reference>
<gene>
    <name evidence="2" type="ORF">QBC32DRAFT_59387</name>
</gene>
<dbReference type="PANTHER" id="PTHR39603:SF1">
    <property type="entry name" value="CYANOVIRIN-N DOMAIN-CONTAINING PROTEIN"/>
    <property type="match status" value="1"/>
</dbReference>
<evidence type="ECO:0000256" key="1">
    <source>
        <dbReference type="SAM" id="SignalP"/>
    </source>
</evidence>
<organism evidence="2 3">
    <name type="scientific">Pseudoneurospora amorphoporcata</name>
    <dbReference type="NCBI Taxonomy" id="241081"/>
    <lineage>
        <taxon>Eukaryota</taxon>
        <taxon>Fungi</taxon>
        <taxon>Dikarya</taxon>
        <taxon>Ascomycota</taxon>
        <taxon>Pezizomycotina</taxon>
        <taxon>Sordariomycetes</taxon>
        <taxon>Sordariomycetidae</taxon>
        <taxon>Sordariales</taxon>
        <taxon>Sordariaceae</taxon>
        <taxon>Pseudoneurospora</taxon>
    </lineage>
</organism>
<evidence type="ECO:0000313" key="2">
    <source>
        <dbReference type="EMBL" id="KAK3948400.1"/>
    </source>
</evidence>
<keyword evidence="3" id="KW-1185">Reference proteome</keyword>